<comment type="caution">
    <text evidence="1">The sequence shown here is derived from an EMBL/GenBank/DDBJ whole genome shotgun (WGS) entry which is preliminary data.</text>
</comment>
<organism evidence="1 2">
    <name type="scientific">Candidatus Hakubella thermalkaliphila</name>
    <dbReference type="NCBI Taxonomy" id="2754717"/>
    <lineage>
        <taxon>Bacteria</taxon>
        <taxon>Bacillati</taxon>
        <taxon>Actinomycetota</taxon>
        <taxon>Actinomycetota incertae sedis</taxon>
        <taxon>Candidatus Hakubellales</taxon>
        <taxon>Candidatus Hakubellaceae</taxon>
        <taxon>Candidatus Hakubella</taxon>
    </lineage>
</organism>
<reference evidence="1 2" key="1">
    <citation type="journal article" date="2020" name="Front. Microbiol.">
        <title>Single-cell genomics of novel Actinobacteria with the Wood-Ljungdahl pathway discovered in a serpentinizing system.</title>
        <authorList>
            <person name="Merino N."/>
            <person name="Kawai M."/>
            <person name="Boyd E.S."/>
            <person name="Colman D.R."/>
            <person name="McGlynn S.E."/>
            <person name="Nealson K.H."/>
            <person name="Kurokawa K."/>
            <person name="Hongoh Y."/>
        </authorList>
    </citation>
    <scope>NUCLEOTIDE SEQUENCE [LARGE SCALE GENOMIC DNA]</scope>
    <source>
        <strain evidence="1 2">S33</strain>
    </source>
</reference>
<evidence type="ECO:0000313" key="2">
    <source>
        <dbReference type="Proteomes" id="UP000591948"/>
    </source>
</evidence>
<dbReference type="AlphaFoldDB" id="A0A6V8P9Q3"/>
<sequence>CICLVVANQERAKIEGKWEIKEDLTDLIKVAVEGVRVLIEMDGEEKVQLRKVKREL</sequence>
<protein>
    <submittedName>
        <fullName evidence="1">Uncharacterized protein</fullName>
    </submittedName>
</protein>
<dbReference type="EMBL" id="BLRY01000416">
    <property type="protein sequence ID" value="GFP28800.1"/>
    <property type="molecule type" value="Genomic_DNA"/>
</dbReference>
<feature type="non-terminal residue" evidence="1">
    <location>
        <position position="1"/>
    </location>
</feature>
<name>A0A6V8P9Q3_9ACTN</name>
<dbReference type="Proteomes" id="UP000591948">
    <property type="component" value="Unassembled WGS sequence"/>
</dbReference>
<gene>
    <name evidence="1" type="ORF">HKBW3S33_02216</name>
</gene>
<keyword evidence="2" id="KW-1185">Reference proteome</keyword>
<accession>A0A6V8P9Q3</accession>
<proteinExistence type="predicted"/>
<evidence type="ECO:0000313" key="1">
    <source>
        <dbReference type="EMBL" id="GFP28800.1"/>
    </source>
</evidence>